<keyword evidence="2" id="KW-1185">Reference proteome</keyword>
<evidence type="ECO:0000313" key="2">
    <source>
        <dbReference type="Proteomes" id="UP001151760"/>
    </source>
</evidence>
<reference evidence="1" key="1">
    <citation type="journal article" date="2022" name="Int. J. Mol. Sci.">
        <title>Draft Genome of Tanacetum Coccineum: Genomic Comparison of Closely Related Tanacetum-Family Plants.</title>
        <authorList>
            <person name="Yamashiro T."/>
            <person name="Shiraishi A."/>
            <person name="Nakayama K."/>
            <person name="Satake H."/>
        </authorList>
    </citation>
    <scope>NUCLEOTIDE SEQUENCE</scope>
</reference>
<name>A0ABQ5BJJ8_9ASTR</name>
<proteinExistence type="predicted"/>
<gene>
    <name evidence="1" type="ORF">Tco_0860740</name>
</gene>
<organism evidence="1 2">
    <name type="scientific">Tanacetum coccineum</name>
    <dbReference type="NCBI Taxonomy" id="301880"/>
    <lineage>
        <taxon>Eukaryota</taxon>
        <taxon>Viridiplantae</taxon>
        <taxon>Streptophyta</taxon>
        <taxon>Embryophyta</taxon>
        <taxon>Tracheophyta</taxon>
        <taxon>Spermatophyta</taxon>
        <taxon>Magnoliopsida</taxon>
        <taxon>eudicotyledons</taxon>
        <taxon>Gunneridae</taxon>
        <taxon>Pentapetalae</taxon>
        <taxon>asterids</taxon>
        <taxon>campanulids</taxon>
        <taxon>Asterales</taxon>
        <taxon>Asteraceae</taxon>
        <taxon>Asteroideae</taxon>
        <taxon>Anthemideae</taxon>
        <taxon>Anthemidinae</taxon>
        <taxon>Tanacetum</taxon>
    </lineage>
</organism>
<reference evidence="1" key="2">
    <citation type="submission" date="2022-01" db="EMBL/GenBank/DDBJ databases">
        <authorList>
            <person name="Yamashiro T."/>
            <person name="Shiraishi A."/>
            <person name="Satake H."/>
            <person name="Nakayama K."/>
        </authorList>
    </citation>
    <scope>NUCLEOTIDE SEQUENCE</scope>
</reference>
<sequence>MTTIRLVLGIVAAEDLHLEQLDLKTTFLHGNLDKDMTQLEGFRSNRKEENLVVQEMYGPLLRHGRDQEAQEIVEEVGMV</sequence>
<comment type="caution">
    <text evidence="1">The sequence shown here is derived from an EMBL/GenBank/DDBJ whole genome shotgun (WGS) entry which is preliminary data.</text>
</comment>
<evidence type="ECO:0008006" key="3">
    <source>
        <dbReference type="Google" id="ProtNLM"/>
    </source>
</evidence>
<dbReference type="Proteomes" id="UP001151760">
    <property type="component" value="Unassembled WGS sequence"/>
</dbReference>
<evidence type="ECO:0000313" key="1">
    <source>
        <dbReference type="EMBL" id="GJT13698.1"/>
    </source>
</evidence>
<accession>A0ABQ5BJJ8</accession>
<dbReference type="EMBL" id="BQNB010013251">
    <property type="protein sequence ID" value="GJT13698.1"/>
    <property type="molecule type" value="Genomic_DNA"/>
</dbReference>
<protein>
    <recommendedName>
        <fullName evidence="3">Reverse transcriptase Ty1/copia-type domain-containing protein</fullName>
    </recommendedName>
</protein>